<feature type="region of interest" description="Disordered" evidence="1">
    <location>
        <begin position="27"/>
        <end position="101"/>
    </location>
</feature>
<proteinExistence type="predicted"/>
<name>A0AAW1KJA8_POPJA</name>
<sequence>MSSLLNCFLLPQKQLLNWYDEVDTACESSSHNDDGEFDSDADCDPFASSSTDREQCNLLPEEIDEISLANTDRSDDEYDNGDTTEDIDENPLEQNMDDNNMGRYTSLIPNLIQLNLVSKLTELRICCQ</sequence>
<evidence type="ECO:0000313" key="3">
    <source>
        <dbReference type="Proteomes" id="UP001458880"/>
    </source>
</evidence>
<keyword evidence="3" id="KW-1185">Reference proteome</keyword>
<evidence type="ECO:0000256" key="1">
    <source>
        <dbReference type="SAM" id="MobiDB-lite"/>
    </source>
</evidence>
<accession>A0AAW1KJA8</accession>
<organism evidence="2 3">
    <name type="scientific">Popillia japonica</name>
    <name type="common">Japanese beetle</name>
    <dbReference type="NCBI Taxonomy" id="7064"/>
    <lineage>
        <taxon>Eukaryota</taxon>
        <taxon>Metazoa</taxon>
        <taxon>Ecdysozoa</taxon>
        <taxon>Arthropoda</taxon>
        <taxon>Hexapoda</taxon>
        <taxon>Insecta</taxon>
        <taxon>Pterygota</taxon>
        <taxon>Neoptera</taxon>
        <taxon>Endopterygota</taxon>
        <taxon>Coleoptera</taxon>
        <taxon>Polyphaga</taxon>
        <taxon>Scarabaeiformia</taxon>
        <taxon>Scarabaeidae</taxon>
        <taxon>Rutelinae</taxon>
        <taxon>Popillia</taxon>
    </lineage>
</organism>
<gene>
    <name evidence="2" type="ORF">QE152_g23336</name>
</gene>
<dbReference type="Proteomes" id="UP001458880">
    <property type="component" value="Unassembled WGS sequence"/>
</dbReference>
<dbReference type="EMBL" id="JASPKY010000230">
    <property type="protein sequence ID" value="KAK9718241.1"/>
    <property type="molecule type" value="Genomic_DNA"/>
</dbReference>
<dbReference type="AlphaFoldDB" id="A0AAW1KJA8"/>
<reference evidence="2 3" key="1">
    <citation type="journal article" date="2024" name="BMC Genomics">
        <title>De novo assembly and annotation of Popillia japonica's genome with initial clues to its potential as an invasive pest.</title>
        <authorList>
            <person name="Cucini C."/>
            <person name="Boschi S."/>
            <person name="Funari R."/>
            <person name="Cardaioli E."/>
            <person name="Iannotti N."/>
            <person name="Marturano G."/>
            <person name="Paoli F."/>
            <person name="Bruttini M."/>
            <person name="Carapelli A."/>
            <person name="Frati F."/>
            <person name="Nardi F."/>
        </authorList>
    </citation>
    <scope>NUCLEOTIDE SEQUENCE [LARGE SCALE GENOMIC DNA]</scope>
    <source>
        <strain evidence="2">DMR45628</strain>
    </source>
</reference>
<comment type="caution">
    <text evidence="2">The sequence shown here is derived from an EMBL/GenBank/DDBJ whole genome shotgun (WGS) entry which is preliminary data.</text>
</comment>
<protein>
    <submittedName>
        <fullName evidence="2">Uncharacterized protein</fullName>
    </submittedName>
</protein>
<evidence type="ECO:0000313" key="2">
    <source>
        <dbReference type="EMBL" id="KAK9718241.1"/>
    </source>
</evidence>
<feature type="compositionally biased region" description="Acidic residues" evidence="1">
    <location>
        <begin position="74"/>
        <end position="91"/>
    </location>
</feature>